<gene>
    <name evidence="1" type="ORF">B0H16DRAFT_1756736</name>
</gene>
<protein>
    <submittedName>
        <fullName evidence="1">Uncharacterized protein</fullName>
    </submittedName>
</protein>
<keyword evidence="2" id="KW-1185">Reference proteome</keyword>
<proteinExistence type="predicted"/>
<organism evidence="1 2">
    <name type="scientific">Mycena metata</name>
    <dbReference type="NCBI Taxonomy" id="1033252"/>
    <lineage>
        <taxon>Eukaryota</taxon>
        <taxon>Fungi</taxon>
        <taxon>Dikarya</taxon>
        <taxon>Basidiomycota</taxon>
        <taxon>Agaricomycotina</taxon>
        <taxon>Agaricomycetes</taxon>
        <taxon>Agaricomycetidae</taxon>
        <taxon>Agaricales</taxon>
        <taxon>Marasmiineae</taxon>
        <taxon>Mycenaceae</taxon>
        <taxon>Mycena</taxon>
    </lineage>
</organism>
<dbReference type="Proteomes" id="UP001215598">
    <property type="component" value="Unassembled WGS sequence"/>
</dbReference>
<name>A0AAD7NU94_9AGAR</name>
<dbReference type="AlphaFoldDB" id="A0AAD7NU94"/>
<accession>A0AAD7NU94</accession>
<evidence type="ECO:0000313" key="1">
    <source>
        <dbReference type="EMBL" id="KAJ7775404.1"/>
    </source>
</evidence>
<sequence length="231" mass="26895">MSSLSAAASPMLLLVPMPIPRTPNAPYFDERGVRTFLRLILQHGSNVGIQNADELVTFIVRYSSDRVREVIQYIPELDDDEPNRTWAATQQQILLLYGSYDEERRSTERELIDFCREQSAKSPFHSKVEIEQYLRAFQYIAAPLLKQREITVAQGDFYFNWKDGDERKGCRKNVSKTIESKEQIMAKSQEECQLKNVVNIWHRYKTSQRTQVVAVWSEQDTLTKDRSQRGV</sequence>
<comment type="caution">
    <text evidence="1">The sequence shown here is derived from an EMBL/GenBank/DDBJ whole genome shotgun (WGS) entry which is preliminary data.</text>
</comment>
<evidence type="ECO:0000313" key="2">
    <source>
        <dbReference type="Proteomes" id="UP001215598"/>
    </source>
</evidence>
<dbReference type="EMBL" id="JARKIB010000010">
    <property type="protein sequence ID" value="KAJ7775404.1"/>
    <property type="molecule type" value="Genomic_DNA"/>
</dbReference>
<reference evidence="1" key="1">
    <citation type="submission" date="2023-03" db="EMBL/GenBank/DDBJ databases">
        <title>Massive genome expansion in bonnet fungi (Mycena s.s.) driven by repeated elements and novel gene families across ecological guilds.</title>
        <authorList>
            <consortium name="Lawrence Berkeley National Laboratory"/>
            <person name="Harder C.B."/>
            <person name="Miyauchi S."/>
            <person name="Viragh M."/>
            <person name="Kuo A."/>
            <person name="Thoen E."/>
            <person name="Andreopoulos B."/>
            <person name="Lu D."/>
            <person name="Skrede I."/>
            <person name="Drula E."/>
            <person name="Henrissat B."/>
            <person name="Morin E."/>
            <person name="Kohler A."/>
            <person name="Barry K."/>
            <person name="LaButti K."/>
            <person name="Morin E."/>
            <person name="Salamov A."/>
            <person name="Lipzen A."/>
            <person name="Mereny Z."/>
            <person name="Hegedus B."/>
            <person name="Baldrian P."/>
            <person name="Stursova M."/>
            <person name="Weitz H."/>
            <person name="Taylor A."/>
            <person name="Grigoriev I.V."/>
            <person name="Nagy L.G."/>
            <person name="Martin F."/>
            <person name="Kauserud H."/>
        </authorList>
    </citation>
    <scope>NUCLEOTIDE SEQUENCE</scope>
    <source>
        <strain evidence="1">CBHHK182m</strain>
    </source>
</reference>